<dbReference type="InterPro" id="IPR010982">
    <property type="entry name" value="Lambda_DNA-bd_dom_sf"/>
</dbReference>
<dbReference type="PANTHER" id="PTHR30146:SF148">
    <property type="entry name" value="HTH-TYPE TRANSCRIPTIONAL REPRESSOR PURR-RELATED"/>
    <property type="match status" value="1"/>
</dbReference>
<evidence type="ECO:0000256" key="2">
    <source>
        <dbReference type="ARBA" id="ARBA00023015"/>
    </source>
</evidence>
<dbReference type="Proteomes" id="UP001306950">
    <property type="component" value="Unassembled WGS sequence"/>
</dbReference>
<dbReference type="InterPro" id="IPR001761">
    <property type="entry name" value="Peripla_BP/Lac1_sug-bd_dom"/>
</dbReference>
<dbReference type="RefSeq" id="WP_331845010.1">
    <property type="nucleotide sequence ID" value="NZ_JAZHPZ010000001.1"/>
</dbReference>
<organism evidence="6 7">
    <name type="scientific">Paenibacillus haidiansis</name>
    <dbReference type="NCBI Taxonomy" id="1574488"/>
    <lineage>
        <taxon>Bacteria</taxon>
        <taxon>Bacillati</taxon>
        <taxon>Bacillota</taxon>
        <taxon>Bacilli</taxon>
        <taxon>Bacillales</taxon>
        <taxon>Paenibacillaceae</taxon>
        <taxon>Paenibacillus</taxon>
    </lineage>
</organism>
<dbReference type="InterPro" id="IPR028082">
    <property type="entry name" value="Peripla_BP_I"/>
</dbReference>
<keyword evidence="7" id="KW-1185">Reference proteome</keyword>
<evidence type="ECO:0000256" key="1">
    <source>
        <dbReference type="ARBA" id="ARBA00022491"/>
    </source>
</evidence>
<dbReference type="Gene3D" id="1.10.260.40">
    <property type="entry name" value="lambda repressor-like DNA-binding domains"/>
    <property type="match status" value="1"/>
</dbReference>
<sequence>MKNKVTIQEIADFVGLSKFAVSRALSGKSGVSEQTRNKILKAAGQLGYFKEGHYPTADGLELREVDPQRFSGTVLVLFPNTRFQNNDSQYWGPIIEGISTRLHQKDLNTLTLTELSGEDLFSLLNPKAIRGIITVGTISTPILLDIKQMDIPVVMIDHLDPALHCDTVFVDNFYSMKELMTKLISRGFRNFQFVGNINETVSNFERWIGFCAALDEYGIEHEQIPSLVGPGVNDSEETFMQAIREHELPEVFVCANNNAAELVIEKLNSSGFDIPGDVRVTGFDNTHEPLMLLATVIVNKKMLGMRAVDQLLWRLLNRTSHYEKLLISADVVFRELPEAVQAEPAHHPGEIG</sequence>
<evidence type="ECO:0000256" key="4">
    <source>
        <dbReference type="ARBA" id="ARBA00023163"/>
    </source>
</evidence>
<dbReference type="PANTHER" id="PTHR30146">
    <property type="entry name" value="LACI-RELATED TRANSCRIPTIONAL REPRESSOR"/>
    <property type="match status" value="1"/>
</dbReference>
<evidence type="ECO:0000313" key="6">
    <source>
        <dbReference type="EMBL" id="MEF2964808.1"/>
    </source>
</evidence>
<accession>A0ABU7VM07</accession>
<dbReference type="Gene3D" id="3.40.50.2300">
    <property type="match status" value="2"/>
</dbReference>
<dbReference type="Pfam" id="PF00356">
    <property type="entry name" value="LacI"/>
    <property type="match status" value="1"/>
</dbReference>
<keyword evidence="1" id="KW-0678">Repressor</keyword>
<keyword evidence="2" id="KW-0805">Transcription regulation</keyword>
<evidence type="ECO:0000259" key="5">
    <source>
        <dbReference type="PROSITE" id="PS50932"/>
    </source>
</evidence>
<dbReference type="EMBL" id="JAZHPZ010000001">
    <property type="protein sequence ID" value="MEF2964808.1"/>
    <property type="molecule type" value="Genomic_DNA"/>
</dbReference>
<gene>
    <name evidence="6" type="ORF">V3851_03120</name>
</gene>
<evidence type="ECO:0000256" key="3">
    <source>
        <dbReference type="ARBA" id="ARBA00023125"/>
    </source>
</evidence>
<feature type="domain" description="HTH lacI-type" evidence="5">
    <location>
        <begin position="5"/>
        <end position="48"/>
    </location>
</feature>
<dbReference type="SUPFAM" id="SSF47413">
    <property type="entry name" value="lambda repressor-like DNA-binding domains"/>
    <property type="match status" value="1"/>
</dbReference>
<reference evidence="6 7" key="1">
    <citation type="submission" date="2024-02" db="EMBL/GenBank/DDBJ databases">
        <title>A nitrogen-fixing paenibacillus bacterium.</title>
        <authorList>
            <person name="Zhang W.L."/>
            <person name="Chen S.F."/>
        </authorList>
    </citation>
    <scope>NUCLEOTIDE SEQUENCE [LARGE SCALE GENOMIC DNA]</scope>
    <source>
        <strain evidence="6 7">M1</strain>
    </source>
</reference>
<dbReference type="CDD" id="cd01392">
    <property type="entry name" value="HTH_LacI"/>
    <property type="match status" value="1"/>
</dbReference>
<dbReference type="GO" id="GO:0003677">
    <property type="term" value="F:DNA binding"/>
    <property type="evidence" value="ECO:0007669"/>
    <property type="project" value="UniProtKB-KW"/>
</dbReference>
<dbReference type="SUPFAM" id="SSF53822">
    <property type="entry name" value="Periplasmic binding protein-like I"/>
    <property type="match status" value="1"/>
</dbReference>
<comment type="caution">
    <text evidence="6">The sequence shown here is derived from an EMBL/GenBank/DDBJ whole genome shotgun (WGS) entry which is preliminary data.</text>
</comment>
<keyword evidence="3 6" id="KW-0238">DNA-binding</keyword>
<dbReference type="SMART" id="SM00354">
    <property type="entry name" value="HTH_LACI"/>
    <property type="match status" value="1"/>
</dbReference>
<evidence type="ECO:0000313" key="7">
    <source>
        <dbReference type="Proteomes" id="UP001306950"/>
    </source>
</evidence>
<protein>
    <submittedName>
        <fullName evidence="6">LacI family DNA-binding transcriptional regulator</fullName>
    </submittedName>
</protein>
<name>A0ABU7VM07_9BACL</name>
<dbReference type="InterPro" id="IPR000843">
    <property type="entry name" value="HTH_LacI"/>
</dbReference>
<dbReference type="Pfam" id="PF00532">
    <property type="entry name" value="Peripla_BP_1"/>
    <property type="match status" value="1"/>
</dbReference>
<proteinExistence type="predicted"/>
<dbReference type="PROSITE" id="PS50932">
    <property type="entry name" value="HTH_LACI_2"/>
    <property type="match status" value="1"/>
</dbReference>
<keyword evidence="4" id="KW-0804">Transcription</keyword>